<protein>
    <submittedName>
        <fullName evidence="1">Uncharacterized protein</fullName>
    </submittedName>
</protein>
<dbReference type="AlphaFoldDB" id="A0AA87Z0I4"/>
<keyword evidence="2" id="KW-1185">Reference proteome</keyword>
<comment type="caution">
    <text evidence="1">The sequence shown here is derived from an EMBL/GenBank/DDBJ whole genome shotgun (WGS) entry which is preliminary data.</text>
</comment>
<organism evidence="1 2">
    <name type="scientific">Ficus carica</name>
    <name type="common">Common fig</name>
    <dbReference type="NCBI Taxonomy" id="3494"/>
    <lineage>
        <taxon>Eukaryota</taxon>
        <taxon>Viridiplantae</taxon>
        <taxon>Streptophyta</taxon>
        <taxon>Embryophyta</taxon>
        <taxon>Tracheophyta</taxon>
        <taxon>Spermatophyta</taxon>
        <taxon>Magnoliopsida</taxon>
        <taxon>eudicotyledons</taxon>
        <taxon>Gunneridae</taxon>
        <taxon>Pentapetalae</taxon>
        <taxon>rosids</taxon>
        <taxon>fabids</taxon>
        <taxon>Rosales</taxon>
        <taxon>Moraceae</taxon>
        <taxon>Ficeae</taxon>
        <taxon>Ficus</taxon>
    </lineage>
</organism>
<dbReference type="EMBL" id="BTGU01009596">
    <property type="protein sequence ID" value="GMN26147.1"/>
    <property type="molecule type" value="Genomic_DNA"/>
</dbReference>
<evidence type="ECO:0000313" key="1">
    <source>
        <dbReference type="EMBL" id="GMN26147.1"/>
    </source>
</evidence>
<gene>
    <name evidence="1" type="ORF">TIFTF001_051493</name>
</gene>
<proteinExistence type="predicted"/>
<accession>A0AA87Z0I4</accession>
<reference evidence="1" key="1">
    <citation type="submission" date="2023-07" db="EMBL/GenBank/DDBJ databases">
        <title>draft genome sequence of fig (Ficus carica).</title>
        <authorList>
            <person name="Takahashi T."/>
            <person name="Nishimura K."/>
        </authorList>
    </citation>
    <scope>NUCLEOTIDE SEQUENCE</scope>
</reference>
<evidence type="ECO:0000313" key="2">
    <source>
        <dbReference type="Proteomes" id="UP001187192"/>
    </source>
</evidence>
<sequence>MAIVDAVEGIATIVDDSSTVDSWRVLTVSSLAWRSLCSTTLWQRVDRRSSLGIVGLVGGWFVARASGGEDLVITGRGGLGYEVVGSGRRGTRGGGGVVNLVCLCRAGGIGLSPASGRV</sequence>
<name>A0AA87Z0I4_FICCA</name>
<feature type="non-terminal residue" evidence="1">
    <location>
        <position position="1"/>
    </location>
</feature>
<dbReference type="Proteomes" id="UP001187192">
    <property type="component" value="Unassembled WGS sequence"/>
</dbReference>